<evidence type="ECO:0000313" key="2">
    <source>
        <dbReference type="Proteomes" id="UP001144612"/>
    </source>
</evidence>
<dbReference type="Proteomes" id="UP001144612">
    <property type="component" value="Unassembled WGS sequence"/>
</dbReference>
<reference evidence="1" key="1">
    <citation type="submission" date="2022-12" db="EMBL/GenBank/DDBJ databases">
        <title>Clostridium sp. nov., isolated from industrial wastewater.</title>
        <authorList>
            <person name="Jiayan W."/>
        </authorList>
    </citation>
    <scope>NUCLEOTIDE SEQUENCE</scope>
    <source>
        <strain evidence="1">ZC22-4</strain>
    </source>
</reference>
<dbReference type="InterPro" id="IPR008969">
    <property type="entry name" value="CarboxyPept-like_regulatory"/>
</dbReference>
<sequence>MGARLVKFDICPKENEQLEVTVKVPEEKRSVVHGIVKDHNDNVVKDAVVKLFELVNPCNPCSAKPLTHTFTDECGQFLFGPLCADTHYLIKIWYDCVKIKPIVIKPDPCDTDCLHHSQINNDSCITE</sequence>
<evidence type="ECO:0000313" key="1">
    <source>
        <dbReference type="EMBL" id="MCY6958958.1"/>
    </source>
</evidence>
<name>A0ABT4D9W3_9CLOT</name>
<gene>
    <name evidence="1" type="ORF">OW729_10115</name>
</gene>
<dbReference type="EMBL" id="JAPQFJ010000009">
    <property type="protein sequence ID" value="MCY6958958.1"/>
    <property type="molecule type" value="Genomic_DNA"/>
</dbReference>
<dbReference type="RefSeq" id="WP_268061381.1">
    <property type="nucleotide sequence ID" value="NZ_JAPQFJ010000009.1"/>
</dbReference>
<protein>
    <submittedName>
        <fullName evidence="1">Carboxypeptidase regulatory-like domain-containing protein</fullName>
    </submittedName>
</protein>
<accession>A0ABT4D9W3</accession>
<organism evidence="1 2">
    <name type="scientific">Clostridium brassicae</name>
    <dbReference type="NCBI Taxonomy" id="2999072"/>
    <lineage>
        <taxon>Bacteria</taxon>
        <taxon>Bacillati</taxon>
        <taxon>Bacillota</taxon>
        <taxon>Clostridia</taxon>
        <taxon>Eubacteriales</taxon>
        <taxon>Clostridiaceae</taxon>
        <taxon>Clostridium</taxon>
    </lineage>
</organism>
<proteinExistence type="predicted"/>
<comment type="caution">
    <text evidence="1">The sequence shown here is derived from an EMBL/GenBank/DDBJ whole genome shotgun (WGS) entry which is preliminary data.</text>
</comment>
<dbReference type="SUPFAM" id="SSF49464">
    <property type="entry name" value="Carboxypeptidase regulatory domain-like"/>
    <property type="match status" value="1"/>
</dbReference>
<keyword evidence="2" id="KW-1185">Reference proteome</keyword>